<feature type="domain" description="Ig-like" evidence="6">
    <location>
        <begin position="117"/>
        <end position="210"/>
    </location>
</feature>
<keyword evidence="3" id="KW-1015">Disulfide bond</keyword>
<evidence type="ECO:0000256" key="1">
    <source>
        <dbReference type="ARBA" id="ARBA00004479"/>
    </source>
</evidence>
<evidence type="ECO:0000256" key="4">
    <source>
        <dbReference type="ARBA" id="ARBA00023180"/>
    </source>
</evidence>
<organism evidence="7 8">
    <name type="scientific">Dinothrombium tinctorium</name>
    <dbReference type="NCBI Taxonomy" id="1965070"/>
    <lineage>
        <taxon>Eukaryota</taxon>
        <taxon>Metazoa</taxon>
        <taxon>Ecdysozoa</taxon>
        <taxon>Arthropoda</taxon>
        <taxon>Chelicerata</taxon>
        <taxon>Arachnida</taxon>
        <taxon>Acari</taxon>
        <taxon>Acariformes</taxon>
        <taxon>Trombidiformes</taxon>
        <taxon>Prostigmata</taxon>
        <taxon>Anystina</taxon>
        <taxon>Parasitengona</taxon>
        <taxon>Trombidioidea</taxon>
        <taxon>Trombidiidae</taxon>
        <taxon>Dinothrombium</taxon>
    </lineage>
</organism>
<dbReference type="InterPro" id="IPR051275">
    <property type="entry name" value="Cell_adhesion_signaling"/>
</dbReference>
<evidence type="ECO:0000256" key="3">
    <source>
        <dbReference type="ARBA" id="ARBA00023157"/>
    </source>
</evidence>
<name>A0A3S3SC09_9ACAR</name>
<feature type="domain" description="Ig-like" evidence="6">
    <location>
        <begin position="22"/>
        <end position="112"/>
    </location>
</feature>
<keyword evidence="2" id="KW-0472">Membrane</keyword>
<evidence type="ECO:0000256" key="2">
    <source>
        <dbReference type="ARBA" id="ARBA00023136"/>
    </source>
</evidence>
<dbReference type="Pfam" id="PF08205">
    <property type="entry name" value="C2-set_2"/>
    <property type="match status" value="2"/>
</dbReference>
<dbReference type="FunFam" id="2.60.40.10:FF:000405">
    <property type="entry name" value="nephrin isoform X1"/>
    <property type="match status" value="1"/>
</dbReference>
<evidence type="ECO:0000313" key="8">
    <source>
        <dbReference type="Proteomes" id="UP000285301"/>
    </source>
</evidence>
<dbReference type="PANTHER" id="PTHR11640:SF31">
    <property type="entry name" value="IRREGULAR CHIASM C-ROUGHEST PROTEIN-RELATED"/>
    <property type="match status" value="1"/>
</dbReference>
<dbReference type="OrthoDB" id="10028801at2759"/>
<dbReference type="EMBL" id="NCKU01001444">
    <property type="protein sequence ID" value="RWS12098.1"/>
    <property type="molecule type" value="Genomic_DNA"/>
</dbReference>
<keyword evidence="5" id="KW-0393">Immunoglobulin domain</keyword>
<keyword evidence="4" id="KW-0325">Glycoprotein</keyword>
<accession>A0A3S3SC09</accession>
<evidence type="ECO:0000256" key="5">
    <source>
        <dbReference type="ARBA" id="ARBA00023319"/>
    </source>
</evidence>
<gene>
    <name evidence="7" type="ORF">B4U79_13202</name>
</gene>
<evidence type="ECO:0000313" key="7">
    <source>
        <dbReference type="EMBL" id="RWS12098.1"/>
    </source>
</evidence>
<dbReference type="PANTHER" id="PTHR11640">
    <property type="entry name" value="NEPHRIN"/>
    <property type="match status" value="1"/>
</dbReference>
<dbReference type="GO" id="GO:0098609">
    <property type="term" value="P:cell-cell adhesion"/>
    <property type="evidence" value="ECO:0007669"/>
    <property type="project" value="TreeGrafter"/>
</dbReference>
<comment type="subcellular location">
    <subcellularLocation>
        <location evidence="1">Membrane</location>
        <topology evidence="1">Single-pass type I membrane protein</topology>
    </subcellularLocation>
</comment>
<dbReference type="InterPro" id="IPR007110">
    <property type="entry name" value="Ig-like_dom"/>
</dbReference>
<proteinExistence type="predicted"/>
<evidence type="ECO:0000259" key="6">
    <source>
        <dbReference type="PROSITE" id="PS50835"/>
    </source>
</evidence>
<dbReference type="Proteomes" id="UP000285301">
    <property type="component" value="Unassembled WGS sequence"/>
</dbReference>
<dbReference type="GO" id="GO:0050839">
    <property type="term" value="F:cell adhesion molecule binding"/>
    <property type="evidence" value="ECO:0007669"/>
    <property type="project" value="TreeGrafter"/>
</dbReference>
<dbReference type="InterPro" id="IPR036179">
    <property type="entry name" value="Ig-like_dom_sf"/>
</dbReference>
<reference evidence="7 8" key="1">
    <citation type="journal article" date="2018" name="Gigascience">
        <title>Genomes of trombidid mites reveal novel predicted allergens and laterally-transferred genes associated with secondary metabolism.</title>
        <authorList>
            <person name="Dong X."/>
            <person name="Chaisiri K."/>
            <person name="Xia D."/>
            <person name="Armstrong S.D."/>
            <person name="Fang Y."/>
            <person name="Donnelly M.J."/>
            <person name="Kadowaki T."/>
            <person name="McGarry J.W."/>
            <person name="Darby A.C."/>
            <person name="Makepeace B.L."/>
        </authorList>
    </citation>
    <scope>NUCLEOTIDE SEQUENCE [LARGE SCALE GENOMIC DNA]</scope>
    <source>
        <strain evidence="7">UoL-WK</strain>
    </source>
</reference>
<protein>
    <submittedName>
        <fullName evidence="7">Nephrin-like protein</fullName>
    </submittedName>
</protein>
<comment type="caution">
    <text evidence="7">The sequence shown here is derived from an EMBL/GenBank/DDBJ whole genome shotgun (WGS) entry which is preliminary data.</text>
</comment>
<dbReference type="InterPro" id="IPR013783">
    <property type="entry name" value="Ig-like_fold"/>
</dbReference>
<keyword evidence="8" id="KW-1185">Reference proteome</keyword>
<dbReference type="GO" id="GO:0005911">
    <property type="term" value="C:cell-cell junction"/>
    <property type="evidence" value="ECO:0007669"/>
    <property type="project" value="TreeGrafter"/>
</dbReference>
<dbReference type="AlphaFoldDB" id="A0A3S3SC09"/>
<dbReference type="Gene3D" id="2.60.40.10">
    <property type="entry name" value="Immunoglobulins"/>
    <property type="match status" value="2"/>
</dbReference>
<dbReference type="InterPro" id="IPR013162">
    <property type="entry name" value="CD80_C2-set"/>
</dbReference>
<dbReference type="GO" id="GO:0005886">
    <property type="term" value="C:plasma membrane"/>
    <property type="evidence" value="ECO:0007669"/>
    <property type="project" value="TreeGrafter"/>
</dbReference>
<dbReference type="PROSITE" id="PS50835">
    <property type="entry name" value="IG_LIKE"/>
    <property type="match status" value="2"/>
</dbReference>
<dbReference type="SUPFAM" id="SSF48726">
    <property type="entry name" value="Immunoglobulin"/>
    <property type="match status" value="2"/>
</dbReference>
<dbReference type="STRING" id="1965070.A0A3S3SC09"/>
<sequence length="221" mass="24376">MQTSLNKIFYRCFCKLEPPGVPRIEGYKTGDVISVGDTLTLACMSRGGNPSARLIWYKDNITVDTSYSSTDGREVTNTYSFLVKPEHNNAYLVCEASNQVSNYPLTSHIQLSVFYPPNSIKIIGPDKGKVGETLTFECIVGPSNPAAEVTWVIDGRPMLPIASWTKSVKEGWITTTNVSVTLNSLDPDTKSISCYAASETLRDTILQTVNLQILCEYTSRV</sequence>